<evidence type="ECO:0000259" key="1">
    <source>
        <dbReference type="PROSITE" id="PS50943"/>
    </source>
</evidence>
<dbReference type="SUPFAM" id="SSF47413">
    <property type="entry name" value="lambda repressor-like DNA-binding domains"/>
    <property type="match status" value="1"/>
</dbReference>
<evidence type="ECO:0000313" key="3">
    <source>
        <dbReference type="Proteomes" id="UP001329505"/>
    </source>
</evidence>
<sequence length="114" mass="12604">MILHDSKDIGARLRDERMRCGMTQDQAAAGCGIAKRTLANYEAGASDPSASFLSKAWAMGFDVPYVLTGARATAAKECLSAEEDVLVEQYRRIPEQDQRALRRFLKAMFDDASQ</sequence>
<dbReference type="EMBL" id="JAZDQQ010000009">
    <property type="protein sequence ID" value="MEE1880980.1"/>
    <property type="molecule type" value="Genomic_DNA"/>
</dbReference>
<protein>
    <submittedName>
        <fullName evidence="2">Helix-turn-helix transcriptional regulator</fullName>
    </submittedName>
</protein>
<proteinExistence type="predicted"/>
<evidence type="ECO:0000313" key="2">
    <source>
        <dbReference type="EMBL" id="MEE1880980.1"/>
    </source>
</evidence>
<dbReference type="Proteomes" id="UP001329505">
    <property type="component" value="Unassembled WGS sequence"/>
</dbReference>
<dbReference type="Pfam" id="PF01381">
    <property type="entry name" value="HTH_3"/>
    <property type="match status" value="1"/>
</dbReference>
<dbReference type="CDD" id="cd00093">
    <property type="entry name" value="HTH_XRE"/>
    <property type="match status" value="1"/>
</dbReference>
<dbReference type="SMART" id="SM00530">
    <property type="entry name" value="HTH_XRE"/>
    <property type="match status" value="1"/>
</dbReference>
<dbReference type="RefSeq" id="WP_330126125.1">
    <property type="nucleotide sequence ID" value="NZ_JAZDQQ010000009.1"/>
</dbReference>
<dbReference type="InterPro" id="IPR010982">
    <property type="entry name" value="Lambda_DNA-bd_dom_sf"/>
</dbReference>
<accession>A0ABU7GPQ3</accession>
<organism evidence="2 3">
    <name type="scientific">Pseudomonas soli</name>
    <dbReference type="NCBI Taxonomy" id="1306993"/>
    <lineage>
        <taxon>Bacteria</taxon>
        <taxon>Pseudomonadati</taxon>
        <taxon>Pseudomonadota</taxon>
        <taxon>Gammaproteobacteria</taxon>
        <taxon>Pseudomonadales</taxon>
        <taxon>Pseudomonadaceae</taxon>
        <taxon>Pseudomonas</taxon>
    </lineage>
</organism>
<gene>
    <name evidence="2" type="ORF">V0R55_12480</name>
</gene>
<name>A0ABU7GPQ3_9PSED</name>
<dbReference type="InterPro" id="IPR001387">
    <property type="entry name" value="Cro/C1-type_HTH"/>
</dbReference>
<dbReference type="PROSITE" id="PS50943">
    <property type="entry name" value="HTH_CROC1"/>
    <property type="match status" value="1"/>
</dbReference>
<reference evidence="2 3" key="1">
    <citation type="submission" date="2024-01" db="EMBL/GenBank/DDBJ databases">
        <title>Unpublished Manusciprt.</title>
        <authorList>
            <person name="Duman M."/>
            <person name="Valdes E.G."/>
            <person name="Ajmi N."/>
            <person name="Altun S."/>
            <person name="Saticioglu I.B."/>
        </authorList>
    </citation>
    <scope>NUCLEOTIDE SEQUENCE [LARGE SCALE GENOMIC DNA]</scope>
    <source>
        <strain evidence="2 3">139P</strain>
    </source>
</reference>
<comment type="caution">
    <text evidence="2">The sequence shown here is derived from an EMBL/GenBank/DDBJ whole genome shotgun (WGS) entry which is preliminary data.</text>
</comment>
<dbReference type="Gene3D" id="1.10.260.40">
    <property type="entry name" value="lambda repressor-like DNA-binding domains"/>
    <property type="match status" value="1"/>
</dbReference>
<feature type="domain" description="HTH cro/C1-type" evidence="1">
    <location>
        <begin position="13"/>
        <end position="55"/>
    </location>
</feature>
<keyword evidence="3" id="KW-1185">Reference proteome</keyword>